<dbReference type="InterPro" id="IPR043136">
    <property type="entry name" value="B30.2/SPRY_sf"/>
</dbReference>
<keyword evidence="1" id="KW-0175">Coiled coil</keyword>
<reference evidence="2" key="1">
    <citation type="journal article" date="2020" name="Ecol. Evol.">
        <title>Genome structure and content of the rice root-knot nematode (Meloidogyne graminicola).</title>
        <authorList>
            <person name="Phan N.T."/>
            <person name="Danchin E.G.J."/>
            <person name="Klopp C."/>
            <person name="Perfus-Barbeoch L."/>
            <person name="Kozlowski D.K."/>
            <person name="Koutsovoulos G.D."/>
            <person name="Lopez-Roques C."/>
            <person name="Bouchez O."/>
            <person name="Zahm M."/>
            <person name="Besnard G."/>
            <person name="Bellafiore S."/>
        </authorList>
    </citation>
    <scope>NUCLEOTIDE SEQUENCE</scope>
    <source>
        <strain evidence="2">VN-18</strain>
    </source>
</reference>
<dbReference type="Proteomes" id="UP000605970">
    <property type="component" value="Unassembled WGS sequence"/>
</dbReference>
<accession>A0A8S9ZKU0</accession>
<dbReference type="EMBL" id="JABEBT010000070">
    <property type="protein sequence ID" value="KAF7633754.1"/>
    <property type="molecule type" value="Genomic_DNA"/>
</dbReference>
<protein>
    <recommendedName>
        <fullName evidence="4">SPRY domain-containing protein</fullName>
    </recommendedName>
</protein>
<sequence>MYIPQDYQREFTKEVVKNTLLEKENKTLIEQVKESNKMIKCLNKKLDELASDMKQLKEEKLISDEVNSKVGEKIDILTSKIDKLDDLPSDLKQLKDDKIKGDVEINKKFVVLTADLKQLNEDKLKNNACLIDIIKEINELKKINELFFGQLIKMNVKYFVYKYIANKWKYIDGRKCCDNNCVNTDNPISLCSKGNGFGQIKSNTKIEYIYKTNGENKYALIKAENNFTKPIDELIAAFTLYYYEVKLIFKENEKINIGLRNINHYIYLSPSGRLINYSFQNDKKCIDLPSLTYKTNDIIGCGLVYPRPKFEKLLPYIFFTLNGEQIAKFTCLKKLNEERNEGDKIIGDNTKGDKITGLETEGFKINGFKAKGERINGVNTCGDKMNGESNTGLSIKGTKAPGERMTEIYFVYKYVGNKWKYIDEWKCCSNNCVNNNNPTGICPKGNGFPQIKSNTEMGYIYKTNEGNKHVRIESENCFTKPINEFIQTDTLYYYEIKLIFEKNEFMWIGFRIGNRLICLYLILKSIYLSQNKNIINLPSLNYKTNDIIGCGLVYPPLNILNKLPYIFFTLNGKQIGKAILIEEDCDAIRPYVFLYSCSIEANFGENSFIYNVSKHCVANEFYKKEEFE</sequence>
<organism evidence="2 3">
    <name type="scientific">Meloidogyne graminicola</name>
    <dbReference type="NCBI Taxonomy" id="189291"/>
    <lineage>
        <taxon>Eukaryota</taxon>
        <taxon>Metazoa</taxon>
        <taxon>Ecdysozoa</taxon>
        <taxon>Nematoda</taxon>
        <taxon>Chromadorea</taxon>
        <taxon>Rhabditida</taxon>
        <taxon>Tylenchina</taxon>
        <taxon>Tylenchomorpha</taxon>
        <taxon>Tylenchoidea</taxon>
        <taxon>Meloidogynidae</taxon>
        <taxon>Meloidogyninae</taxon>
        <taxon>Meloidogyne</taxon>
    </lineage>
</organism>
<evidence type="ECO:0000256" key="1">
    <source>
        <dbReference type="SAM" id="Coils"/>
    </source>
</evidence>
<dbReference type="Gene3D" id="2.60.120.920">
    <property type="match status" value="2"/>
</dbReference>
<keyword evidence="3" id="KW-1185">Reference proteome</keyword>
<comment type="caution">
    <text evidence="2">The sequence shown here is derived from an EMBL/GenBank/DDBJ whole genome shotgun (WGS) entry which is preliminary data.</text>
</comment>
<evidence type="ECO:0000313" key="2">
    <source>
        <dbReference type="EMBL" id="KAF7633754.1"/>
    </source>
</evidence>
<dbReference type="AlphaFoldDB" id="A0A8S9ZKU0"/>
<feature type="coiled-coil region" evidence="1">
    <location>
        <begin position="18"/>
        <end position="59"/>
    </location>
</feature>
<proteinExistence type="predicted"/>
<name>A0A8S9ZKU0_9BILA</name>
<evidence type="ECO:0000313" key="3">
    <source>
        <dbReference type="Proteomes" id="UP000605970"/>
    </source>
</evidence>
<gene>
    <name evidence="2" type="ORF">Mgra_00006822</name>
</gene>
<evidence type="ECO:0008006" key="4">
    <source>
        <dbReference type="Google" id="ProtNLM"/>
    </source>
</evidence>
<dbReference type="OrthoDB" id="5852796at2759"/>